<reference evidence="4" key="1">
    <citation type="submission" date="2019-10" db="EMBL/GenBank/DDBJ databases">
        <title>Malate fermentation in French cider.</title>
        <authorList>
            <person name="Cousin F.J."/>
            <person name="Medina Fernandez S."/>
            <person name="Misery B."/>
            <person name="Laplace J.-M."/>
            <person name="Cretenet M."/>
        </authorList>
    </citation>
    <scope>NUCLEOTIDE SEQUENCE</scope>
    <source>
        <strain evidence="4">UCMA15901</strain>
    </source>
</reference>
<evidence type="ECO:0000313" key="4">
    <source>
        <dbReference type="EMBL" id="MDV7694527.1"/>
    </source>
</evidence>
<dbReference type="CDD" id="cd00093">
    <property type="entry name" value="HTH_XRE"/>
    <property type="match status" value="1"/>
</dbReference>
<dbReference type="InterPro" id="IPR010982">
    <property type="entry name" value="Lambda_DNA-bd_dom_sf"/>
</dbReference>
<name>A0AAP5TF03_9LACO</name>
<organism evidence="4 5">
    <name type="scientific">Pediococcus parvulus</name>
    <dbReference type="NCBI Taxonomy" id="54062"/>
    <lineage>
        <taxon>Bacteria</taxon>
        <taxon>Bacillati</taxon>
        <taxon>Bacillota</taxon>
        <taxon>Bacilli</taxon>
        <taxon>Lactobacillales</taxon>
        <taxon>Lactobacillaceae</taxon>
        <taxon>Pediococcus</taxon>
    </lineage>
</organism>
<keyword evidence="2" id="KW-0472">Membrane</keyword>
<dbReference type="Pfam" id="PF01381">
    <property type="entry name" value="HTH_3"/>
    <property type="match status" value="1"/>
</dbReference>
<feature type="transmembrane region" description="Helical" evidence="2">
    <location>
        <begin position="128"/>
        <end position="145"/>
    </location>
</feature>
<feature type="domain" description="HTH cro/C1-type" evidence="3">
    <location>
        <begin position="39"/>
        <end position="93"/>
    </location>
</feature>
<feature type="transmembrane region" description="Helical" evidence="2">
    <location>
        <begin position="157"/>
        <end position="176"/>
    </location>
</feature>
<dbReference type="EMBL" id="WERX01000018">
    <property type="protein sequence ID" value="MDV7694527.1"/>
    <property type="molecule type" value="Genomic_DNA"/>
</dbReference>
<protein>
    <submittedName>
        <fullName evidence="4">Helix-turn-helix domain-containing protein</fullName>
    </submittedName>
</protein>
<dbReference type="InterPro" id="IPR001387">
    <property type="entry name" value="Cro/C1-type_HTH"/>
</dbReference>
<gene>
    <name evidence="4" type="ORF">GA842_06485</name>
</gene>
<dbReference type="GO" id="GO:0003677">
    <property type="term" value="F:DNA binding"/>
    <property type="evidence" value="ECO:0007669"/>
    <property type="project" value="UniProtKB-KW"/>
</dbReference>
<keyword evidence="2" id="KW-0812">Transmembrane</keyword>
<keyword evidence="2" id="KW-1133">Transmembrane helix</keyword>
<evidence type="ECO:0000256" key="2">
    <source>
        <dbReference type="SAM" id="Phobius"/>
    </source>
</evidence>
<evidence type="ECO:0000313" key="5">
    <source>
        <dbReference type="Proteomes" id="UP001275867"/>
    </source>
</evidence>
<dbReference type="PROSITE" id="PS50943">
    <property type="entry name" value="HTH_CROC1"/>
    <property type="match status" value="1"/>
</dbReference>
<comment type="caution">
    <text evidence="4">The sequence shown here is derived from an EMBL/GenBank/DDBJ whole genome shotgun (WGS) entry which is preliminary data.</text>
</comment>
<keyword evidence="1" id="KW-0238">DNA-binding</keyword>
<evidence type="ECO:0000256" key="1">
    <source>
        <dbReference type="ARBA" id="ARBA00023125"/>
    </source>
</evidence>
<dbReference type="Proteomes" id="UP001275867">
    <property type="component" value="Unassembled WGS sequence"/>
</dbReference>
<dbReference type="PANTHER" id="PTHR46558">
    <property type="entry name" value="TRACRIPTIONAL REGULATORY PROTEIN-RELATED-RELATED"/>
    <property type="match status" value="1"/>
</dbReference>
<dbReference type="SUPFAM" id="SSF47413">
    <property type="entry name" value="lambda repressor-like DNA-binding domains"/>
    <property type="match status" value="1"/>
</dbReference>
<accession>A0AAP5TF03</accession>
<feature type="transmembrane region" description="Helical" evidence="2">
    <location>
        <begin position="182"/>
        <end position="202"/>
    </location>
</feature>
<dbReference type="Gene3D" id="1.10.260.40">
    <property type="entry name" value="lambda repressor-like DNA-binding domains"/>
    <property type="match status" value="1"/>
</dbReference>
<dbReference type="AlphaFoldDB" id="A0AAP5TF03"/>
<sequence length="212" mass="24133">MSLKPLNSRMLETVARLLIVCDHIMRRFHMMSSSFGEKLKEVRKQHQYTQKNVAEALFVSRKTVSSWETGRNLPDIETVNRLAEYFDVTTDELLGRNKLKKPQTPSLIGVSVAILLTGRLTILATSAMLIFSDLWIAVLIGAWLLSKKLQIPLKVSMFSEVLLAVVMWSSAWQNLFSMDFSLQVVYVLAGLVMLIQPVRYLIKVKFNKLSSL</sequence>
<dbReference type="PANTHER" id="PTHR46558:SF13">
    <property type="entry name" value="HTH-TYPE TRANSCRIPTIONAL REGULATOR IMMR"/>
    <property type="match status" value="1"/>
</dbReference>
<evidence type="ECO:0000259" key="3">
    <source>
        <dbReference type="PROSITE" id="PS50943"/>
    </source>
</evidence>
<dbReference type="SMART" id="SM00530">
    <property type="entry name" value="HTH_XRE"/>
    <property type="match status" value="1"/>
</dbReference>
<proteinExistence type="predicted"/>